<accession>A0A7Z7QPK5</accession>
<dbReference type="Proteomes" id="UP000264146">
    <property type="component" value="Chromosome"/>
</dbReference>
<dbReference type="InterPro" id="IPR017946">
    <property type="entry name" value="PLC-like_Pdiesterase_TIM-brl"/>
</dbReference>
<dbReference type="EMBL" id="UHEF01000001">
    <property type="protein sequence ID" value="SUM88436.1"/>
    <property type="molecule type" value="Genomic_DNA"/>
</dbReference>
<organism evidence="3">
    <name type="scientific">Staphylococcus schleiferi</name>
    <dbReference type="NCBI Taxonomy" id="1295"/>
    <lineage>
        <taxon>Bacteria</taxon>
        <taxon>Bacillati</taxon>
        <taxon>Bacillota</taxon>
        <taxon>Bacilli</taxon>
        <taxon>Bacillales</taxon>
        <taxon>Staphylococcaceae</taxon>
        <taxon>Staphylococcus</taxon>
    </lineage>
</organism>
<keyword evidence="3" id="KW-0378">Hydrolase</keyword>
<dbReference type="Gene3D" id="3.20.20.190">
    <property type="entry name" value="Phosphatidylinositol (PI) phosphodiesterase"/>
    <property type="match status" value="1"/>
</dbReference>
<gene>
    <name evidence="3" type="primary">ugpQ_1</name>
    <name evidence="3" type="ORF">NCTC12218_01130</name>
</gene>
<feature type="domain" description="GP-PDE" evidence="1">
    <location>
        <begin position="10"/>
        <end position="247"/>
    </location>
</feature>
<dbReference type="PANTHER" id="PTHR46211:SF1">
    <property type="entry name" value="GLYCEROPHOSPHODIESTER PHOSPHODIESTERASE, CYTOPLASMIC"/>
    <property type="match status" value="1"/>
</dbReference>
<sequence length="247" mass="28612">MKLIQLPKHFQIVAHRGFSKMYPENTKSAYQAALGRHIQMLEIDLHMTKDDVLVSIHDDTIDRTSDHTGEIKSYTLDALREFDFGSWKAGSKKEEIMTFDEVLTLAKNFSKTLLIEIKKPHLYPGIEEAIVQTIKKHNFPFNRIIIQSFDQKSIQKLHDLAPYIQLGVLLSKRKYWLKQPAFQELAQFADFANPNFKLVNKKFISKAHQHHLKVIPYTVNRMEDAKRLIQLGVDGIISDAPNELFKV</sequence>
<dbReference type="AlphaFoldDB" id="A0A7Z7QPK5"/>
<dbReference type="EMBL" id="LR962863">
    <property type="protein sequence ID" value="CAD7359481.1"/>
    <property type="molecule type" value="Genomic_DNA"/>
</dbReference>
<reference evidence="3" key="1">
    <citation type="submission" date="2018-06" db="EMBL/GenBank/DDBJ databases">
        <authorList>
            <consortium name="Pathogen Informatics"/>
            <person name="Doyle S."/>
        </authorList>
    </citation>
    <scope>NUCLEOTIDE SEQUENCE [LARGE SCALE GENOMIC DNA]</scope>
    <source>
        <strain evidence="3">NCTC12218</strain>
    </source>
</reference>
<dbReference type="EC" id="3.1.4.46" evidence="3"/>
<dbReference type="PANTHER" id="PTHR46211">
    <property type="entry name" value="GLYCEROPHOSPHORYL DIESTER PHOSPHODIESTERASE"/>
    <property type="match status" value="1"/>
</dbReference>
<proteinExistence type="predicted"/>
<name>A0A7Z7QPK5_STASC</name>
<evidence type="ECO:0000313" key="2">
    <source>
        <dbReference type="EMBL" id="CAD7359481.1"/>
    </source>
</evidence>
<dbReference type="InterPro" id="IPR030395">
    <property type="entry name" value="GP_PDE_dom"/>
</dbReference>
<evidence type="ECO:0000313" key="3">
    <source>
        <dbReference type="EMBL" id="SUM88436.1"/>
    </source>
</evidence>
<dbReference type="PROSITE" id="PS51704">
    <property type="entry name" value="GP_PDE"/>
    <property type="match status" value="1"/>
</dbReference>
<dbReference type="GO" id="GO:0008889">
    <property type="term" value="F:glycerophosphodiester phosphodiesterase activity"/>
    <property type="evidence" value="ECO:0007669"/>
    <property type="project" value="UniProtKB-EC"/>
</dbReference>
<reference evidence="2 4" key="2">
    <citation type="submission" date="2020-11" db="EMBL/GenBank/DDBJ databases">
        <authorList>
            <consortium name="Pathogen Informatics"/>
        </authorList>
    </citation>
    <scope>NUCLEOTIDE SEQUENCE [LARGE SCALE GENOMIC DNA]</scope>
    <source>
        <strain evidence="2 4">NCTC12218</strain>
    </source>
</reference>
<evidence type="ECO:0000259" key="1">
    <source>
        <dbReference type="PROSITE" id="PS51704"/>
    </source>
</evidence>
<dbReference type="SUPFAM" id="SSF51695">
    <property type="entry name" value="PLC-like phosphodiesterases"/>
    <property type="match status" value="1"/>
</dbReference>
<dbReference type="RefSeq" id="WP_126496545.1">
    <property type="nucleotide sequence ID" value="NZ_LR962863.1"/>
</dbReference>
<dbReference type="Pfam" id="PF03009">
    <property type="entry name" value="GDPD"/>
    <property type="match status" value="1"/>
</dbReference>
<evidence type="ECO:0000313" key="4">
    <source>
        <dbReference type="Proteomes" id="UP000264146"/>
    </source>
</evidence>
<protein>
    <submittedName>
        <fullName evidence="3">Glycerophosphoryl diester phosphodiesterase</fullName>
        <ecNumber evidence="3">3.1.4.46</ecNumber>
    </submittedName>
</protein>
<dbReference type="GO" id="GO:0006629">
    <property type="term" value="P:lipid metabolic process"/>
    <property type="evidence" value="ECO:0007669"/>
    <property type="project" value="InterPro"/>
</dbReference>